<dbReference type="InterPro" id="IPR036663">
    <property type="entry name" value="Fumarylacetoacetase_C_sf"/>
</dbReference>
<dbReference type="STRING" id="1461582.BN1048_01982"/>
<dbReference type="PANTHER" id="PTHR30143:SF0">
    <property type="entry name" value="2-KETO-4-PENTENOATE HYDRATASE"/>
    <property type="match status" value="1"/>
</dbReference>
<dbReference type="eggNOG" id="COG3971">
    <property type="taxonomic scope" value="Bacteria"/>
</dbReference>
<dbReference type="Proteomes" id="UP000044136">
    <property type="component" value="Unassembled WGS sequence"/>
</dbReference>
<gene>
    <name evidence="1" type="primary">tesE</name>
    <name evidence="1" type="ORF">BN1048_01982</name>
</gene>
<dbReference type="AlphaFoldDB" id="A0A078M6R0"/>
<evidence type="ECO:0000313" key="1">
    <source>
        <dbReference type="EMBL" id="CEA03128.1"/>
    </source>
</evidence>
<dbReference type="OrthoDB" id="9792137at2"/>
<dbReference type="EMBL" id="CCSE01000001">
    <property type="protein sequence ID" value="CEA03128.1"/>
    <property type="molecule type" value="Genomic_DNA"/>
</dbReference>
<dbReference type="InterPro" id="IPR050772">
    <property type="entry name" value="Hydratase-Decarb/MhpD_sf"/>
</dbReference>
<sequence>MNDAQKLYDARLKGVNLKPGQDIETDSVEAAYHVQTEILNMQDETAKGYKISMTSAETQALFDSHEPVYGPFTAAQVITEMSLADYNIPLAELELVFYVNETLSTDDDAESILSKCTVAPALELPDGRYTDWFPNISKYEVVADCAVAGAIVIGDAKTVSYDELDNISGELLFNDETIKQGRSSEVMGHPVNAVKWLIGKLDSQGKQLEAGQFVSSGTFILPVKLEPGKYNGVFEGLGTVEIEITK</sequence>
<protein>
    <submittedName>
        <fullName evidence="1">2-hydroxyhexa-2,4-dienoate hydratase</fullName>
    </submittedName>
</protein>
<keyword evidence="2" id="KW-1185">Reference proteome</keyword>
<dbReference type="Gene3D" id="3.90.850.10">
    <property type="entry name" value="Fumarylacetoacetase-like, C-terminal domain"/>
    <property type="match status" value="1"/>
</dbReference>
<proteinExistence type="predicted"/>
<name>A0A078M6R0_9STAP</name>
<organism evidence="1 2">
    <name type="scientific">Jeotgalicoccus saudimassiliensis</name>
    <dbReference type="NCBI Taxonomy" id="1461582"/>
    <lineage>
        <taxon>Bacteria</taxon>
        <taxon>Bacillati</taxon>
        <taxon>Bacillota</taxon>
        <taxon>Bacilli</taxon>
        <taxon>Bacillales</taxon>
        <taxon>Staphylococcaceae</taxon>
        <taxon>Jeotgalicoccus</taxon>
    </lineage>
</organism>
<dbReference type="GO" id="GO:0008684">
    <property type="term" value="F:2-oxopent-4-enoate hydratase activity"/>
    <property type="evidence" value="ECO:0007669"/>
    <property type="project" value="TreeGrafter"/>
</dbReference>
<dbReference type="HOGENOM" id="CLU_060136_4_0_9"/>
<evidence type="ECO:0000313" key="2">
    <source>
        <dbReference type="Proteomes" id="UP000044136"/>
    </source>
</evidence>
<accession>A0A078M6R0</accession>
<dbReference type="GO" id="GO:0005737">
    <property type="term" value="C:cytoplasm"/>
    <property type="evidence" value="ECO:0007669"/>
    <property type="project" value="TreeGrafter"/>
</dbReference>
<dbReference type="SUPFAM" id="SSF56529">
    <property type="entry name" value="FAH"/>
    <property type="match status" value="1"/>
</dbReference>
<dbReference type="RefSeq" id="WP_035810742.1">
    <property type="nucleotide sequence ID" value="NZ_CCSE01000001.1"/>
</dbReference>
<dbReference type="PANTHER" id="PTHR30143">
    <property type="entry name" value="ACID HYDRATASE"/>
    <property type="match status" value="1"/>
</dbReference>
<reference evidence="1 2" key="1">
    <citation type="submission" date="2014-07" db="EMBL/GenBank/DDBJ databases">
        <authorList>
            <person name="Urmite Genomes Urmite Genomes"/>
        </authorList>
    </citation>
    <scope>NUCLEOTIDE SEQUENCE [LARGE SCALE GENOMIC DNA]</scope>
    <source>
        <strain evidence="1 2">13MG44_air</strain>
    </source>
</reference>